<gene>
    <name evidence="2" type="ORF">KY465_12055</name>
</gene>
<dbReference type="EMBL" id="JAHWQX010000003">
    <property type="protein sequence ID" value="MBW3098016.1"/>
    <property type="molecule type" value="Genomic_DNA"/>
</dbReference>
<evidence type="ECO:0000313" key="3">
    <source>
        <dbReference type="Proteomes" id="UP001430804"/>
    </source>
</evidence>
<organism evidence="2 3">
    <name type="scientific">Pseudohoeflea coraliihabitans</name>
    <dbReference type="NCBI Taxonomy" id="2860393"/>
    <lineage>
        <taxon>Bacteria</taxon>
        <taxon>Pseudomonadati</taxon>
        <taxon>Pseudomonadota</taxon>
        <taxon>Alphaproteobacteria</taxon>
        <taxon>Hyphomicrobiales</taxon>
        <taxon>Rhizobiaceae</taxon>
        <taxon>Pseudohoeflea</taxon>
    </lineage>
</organism>
<dbReference type="RefSeq" id="WP_219201960.1">
    <property type="nucleotide sequence ID" value="NZ_JAHWQX010000003.1"/>
</dbReference>
<sequence>MSLALKSIGVLIGLVSLFGTARAGRLAFRLASRAPSGAPASRREAEVLARAAAAFKAAKTVWLRTHDGLIAAYDFAPTPAAKGGRRVLVVHGYRSRSEHMLPIINRLKAENFRPVAIDLPGHGRSRGQTSHLMASVQAIDAAWREFGPFDAMVGHSFGGAAVLAAAAGAVPGLASRRPYKLAVIAAPTRLAALFEWIGASVGLSARVQAAFEGEVLQQTGKPLAAYDAANDVKRLRAEVLVLHAPDDKEVDFGQAERLAAAGPHVRLVPVRGAGHRRILRAPLMLDALAGFLNDAPAATADQTGTPAARSTAA</sequence>
<dbReference type="Pfam" id="PF12697">
    <property type="entry name" value="Abhydrolase_6"/>
    <property type="match status" value="1"/>
</dbReference>
<accession>A0ABS6WPW2</accession>
<evidence type="ECO:0000313" key="2">
    <source>
        <dbReference type="EMBL" id="MBW3098016.1"/>
    </source>
</evidence>
<dbReference type="PANTHER" id="PTHR43798:SF33">
    <property type="entry name" value="HYDROLASE, PUTATIVE (AFU_ORTHOLOGUE AFUA_2G14860)-RELATED"/>
    <property type="match status" value="1"/>
</dbReference>
<comment type="caution">
    <text evidence="2">The sequence shown here is derived from an EMBL/GenBank/DDBJ whole genome shotgun (WGS) entry which is preliminary data.</text>
</comment>
<feature type="domain" description="AB hydrolase-1" evidence="1">
    <location>
        <begin position="87"/>
        <end position="279"/>
    </location>
</feature>
<dbReference type="InterPro" id="IPR050266">
    <property type="entry name" value="AB_hydrolase_sf"/>
</dbReference>
<evidence type="ECO:0000259" key="1">
    <source>
        <dbReference type="Pfam" id="PF12697"/>
    </source>
</evidence>
<keyword evidence="2" id="KW-0378">Hydrolase</keyword>
<dbReference type="Proteomes" id="UP001430804">
    <property type="component" value="Unassembled WGS sequence"/>
</dbReference>
<reference evidence="2" key="1">
    <citation type="submission" date="2021-07" db="EMBL/GenBank/DDBJ databases">
        <title>Pseudohoeflea marina sp. nov. a polyhydroxyalcanoate-producing bacterium.</title>
        <authorList>
            <person name="Zheng W."/>
            <person name="Yu S."/>
            <person name="Huang Y."/>
        </authorList>
    </citation>
    <scope>NUCLEOTIDE SEQUENCE</scope>
    <source>
        <strain evidence="2">DP4N28-3</strain>
    </source>
</reference>
<dbReference type="GO" id="GO:0016787">
    <property type="term" value="F:hydrolase activity"/>
    <property type="evidence" value="ECO:0007669"/>
    <property type="project" value="UniProtKB-KW"/>
</dbReference>
<dbReference type="InterPro" id="IPR000073">
    <property type="entry name" value="AB_hydrolase_1"/>
</dbReference>
<proteinExistence type="predicted"/>
<protein>
    <submittedName>
        <fullName evidence="2">Alpha/beta hydrolase</fullName>
    </submittedName>
</protein>
<dbReference type="PANTHER" id="PTHR43798">
    <property type="entry name" value="MONOACYLGLYCEROL LIPASE"/>
    <property type="match status" value="1"/>
</dbReference>
<keyword evidence="3" id="KW-1185">Reference proteome</keyword>
<name>A0ABS6WPW2_9HYPH</name>